<dbReference type="InterPro" id="IPR011042">
    <property type="entry name" value="6-blade_b-propeller_TolB-like"/>
</dbReference>
<feature type="chain" id="PRO_5039473270" evidence="1">
    <location>
        <begin position="34"/>
        <end position="380"/>
    </location>
</feature>
<dbReference type="Proteomes" id="UP000237061">
    <property type="component" value="Unassembled WGS sequence"/>
</dbReference>
<keyword evidence="1" id="KW-0732">Signal</keyword>
<dbReference type="InterPro" id="IPR011041">
    <property type="entry name" value="Quinoprot_gluc/sorb_DH_b-prop"/>
</dbReference>
<dbReference type="InterPro" id="IPR012938">
    <property type="entry name" value="Glc/Sorbosone_DH"/>
</dbReference>
<dbReference type="AlphaFoldDB" id="A0A2S3ZSX1"/>
<evidence type="ECO:0000313" key="3">
    <source>
        <dbReference type="EMBL" id="POH72351.1"/>
    </source>
</evidence>
<keyword evidence="4" id="KW-1185">Reference proteome</keyword>
<dbReference type="PANTHER" id="PTHR19328:SF13">
    <property type="entry name" value="HIPL1 PROTEIN"/>
    <property type="match status" value="1"/>
</dbReference>
<sequence length="380" mass="39182">MSHCAARLGERSRPRSNRTVLAAACFTTALSMAACTSITPAPGPSTPAAAAGGSGDVATGLDAPWSMALLADRSILVSERDTGQIVEVSAQGATRDMGTIPGVVASGEGGLLGLAVRLGGCDGNPTPDTGCLMLYAYFTAESDHRIVRMPVLGAAGERSLGAPETIIAGIAKAGNHNGGRLAFGPDGMLYVTSGDAGNANAAQDPTSLSGKILRLTPDGGIPADNPFPGSPVWSLGHRNPQGIAWDGQGRMWASEFGQNQWDELNEVKAGANYGWPLVEGIGDDKRFVNPVLQWSTDEASPSGIAINGTTLYMAALRGQRLWVIDLAGTPASNETLVGELGRLRDVALTADGRLLVLTNNTDGRGSPRDGDDRIVAIVLG</sequence>
<dbReference type="EMBL" id="PPXC01000014">
    <property type="protein sequence ID" value="POH72351.1"/>
    <property type="molecule type" value="Genomic_DNA"/>
</dbReference>
<dbReference type="PROSITE" id="PS51257">
    <property type="entry name" value="PROKAR_LIPOPROTEIN"/>
    <property type="match status" value="1"/>
</dbReference>
<feature type="domain" description="Glucose/Sorbosone dehydrogenase" evidence="2">
    <location>
        <begin position="61"/>
        <end position="364"/>
    </location>
</feature>
<evidence type="ECO:0000259" key="2">
    <source>
        <dbReference type="Pfam" id="PF07995"/>
    </source>
</evidence>
<organism evidence="3 4">
    <name type="scientific">Arthrobacter glacialis</name>
    <dbReference type="NCBI Taxonomy" id="1664"/>
    <lineage>
        <taxon>Bacteria</taxon>
        <taxon>Bacillati</taxon>
        <taxon>Actinomycetota</taxon>
        <taxon>Actinomycetes</taxon>
        <taxon>Micrococcales</taxon>
        <taxon>Micrococcaceae</taxon>
        <taxon>Arthrobacter</taxon>
    </lineage>
</organism>
<dbReference type="Pfam" id="PF07995">
    <property type="entry name" value="GSDH"/>
    <property type="match status" value="1"/>
</dbReference>
<evidence type="ECO:0000256" key="1">
    <source>
        <dbReference type="SAM" id="SignalP"/>
    </source>
</evidence>
<gene>
    <name evidence="3" type="ORF">CVS27_15780</name>
</gene>
<comment type="caution">
    <text evidence="3">The sequence shown here is derived from an EMBL/GenBank/DDBJ whole genome shotgun (WGS) entry which is preliminary data.</text>
</comment>
<protein>
    <submittedName>
        <fullName evidence="3">Glucose dehydrogenase</fullName>
    </submittedName>
</protein>
<feature type="signal peptide" evidence="1">
    <location>
        <begin position="1"/>
        <end position="33"/>
    </location>
</feature>
<name>A0A2S3ZSX1_ARTGL</name>
<proteinExistence type="predicted"/>
<dbReference type="SUPFAM" id="SSF50952">
    <property type="entry name" value="Soluble quinoprotein glucose dehydrogenase"/>
    <property type="match status" value="1"/>
</dbReference>
<accession>A0A2S3ZSX1</accession>
<dbReference type="PANTHER" id="PTHR19328">
    <property type="entry name" value="HEDGEHOG-INTERACTING PROTEIN"/>
    <property type="match status" value="1"/>
</dbReference>
<reference evidence="3 4" key="1">
    <citation type="submission" date="2018-01" db="EMBL/GenBank/DDBJ databases">
        <title>Arthrobacter sp. nov., from glaciers in China.</title>
        <authorList>
            <person name="Liu Q."/>
            <person name="Xin Y.-H."/>
        </authorList>
    </citation>
    <scope>NUCLEOTIDE SEQUENCE [LARGE SCALE GENOMIC DNA]</scope>
    <source>
        <strain evidence="3 4">HLT2-12-2</strain>
    </source>
</reference>
<evidence type="ECO:0000313" key="4">
    <source>
        <dbReference type="Proteomes" id="UP000237061"/>
    </source>
</evidence>
<dbReference type="Gene3D" id="2.120.10.30">
    <property type="entry name" value="TolB, C-terminal domain"/>
    <property type="match status" value="1"/>
</dbReference>